<sequence length="267" mass="26776">MIKLYRRALGPPPGGPPLRGGGAATAVGFAAAPVEVALPVEPVAIGAGHYTSYAVGVDGGKDPFSANVARRGIYAWGRATTGQALPDRRVPTVTTPSRVPTPPGLADPAAAIAVTGSGVAAFALTASGCLTAWGTSVRGQLGAGAADRSTPATANGVPFALSSPSGAPWTAVAAAPPVDCVTSPTLLPTSAGVGVTRLAAGRIHSAAVTDDGRLFTWGGGLHGRLGLDDFASVSEPCEVYFFAEERLRVLDVACGLDHTLVLAEELF</sequence>
<dbReference type="EMBL" id="CM020620">
    <property type="protein sequence ID" value="KAK1867319.1"/>
    <property type="molecule type" value="Genomic_DNA"/>
</dbReference>
<reference evidence="1" key="1">
    <citation type="submission" date="2019-11" db="EMBL/GenBank/DDBJ databases">
        <title>Nori genome reveals adaptations in red seaweeds to the harsh intertidal environment.</title>
        <authorList>
            <person name="Wang D."/>
            <person name="Mao Y."/>
        </authorList>
    </citation>
    <scope>NUCLEOTIDE SEQUENCE</scope>
    <source>
        <tissue evidence="1">Gametophyte</tissue>
    </source>
</reference>
<evidence type="ECO:0000313" key="2">
    <source>
        <dbReference type="Proteomes" id="UP000798662"/>
    </source>
</evidence>
<keyword evidence="2" id="KW-1185">Reference proteome</keyword>
<gene>
    <name evidence="1" type="ORF">I4F81_009826</name>
</gene>
<evidence type="ECO:0000313" key="1">
    <source>
        <dbReference type="EMBL" id="KAK1867319.1"/>
    </source>
</evidence>
<organism evidence="1 2">
    <name type="scientific">Pyropia yezoensis</name>
    <name type="common">Susabi-nori</name>
    <name type="synonym">Porphyra yezoensis</name>
    <dbReference type="NCBI Taxonomy" id="2788"/>
    <lineage>
        <taxon>Eukaryota</taxon>
        <taxon>Rhodophyta</taxon>
        <taxon>Bangiophyceae</taxon>
        <taxon>Bangiales</taxon>
        <taxon>Bangiaceae</taxon>
        <taxon>Pyropia</taxon>
    </lineage>
</organism>
<accession>A0ACC3CAK6</accession>
<comment type="caution">
    <text evidence="1">The sequence shown here is derived from an EMBL/GenBank/DDBJ whole genome shotgun (WGS) entry which is preliminary data.</text>
</comment>
<protein>
    <submittedName>
        <fullName evidence="1">Uncharacterized protein</fullName>
    </submittedName>
</protein>
<proteinExistence type="predicted"/>
<dbReference type="Proteomes" id="UP000798662">
    <property type="component" value="Chromosome 3"/>
</dbReference>
<name>A0ACC3CAK6_PYRYE</name>